<dbReference type="Gene3D" id="3.90.1300.10">
    <property type="entry name" value="Amidase signature (AS) domain"/>
    <property type="match status" value="1"/>
</dbReference>
<feature type="domain" description="Amidase" evidence="1">
    <location>
        <begin position="7"/>
        <end position="406"/>
    </location>
</feature>
<dbReference type="EMBL" id="FOAW01000009">
    <property type="protein sequence ID" value="SEL45728.1"/>
    <property type="molecule type" value="Genomic_DNA"/>
</dbReference>
<feature type="domain" description="Allophanate hydrolase C-terminal" evidence="2">
    <location>
        <begin position="431"/>
        <end position="552"/>
    </location>
</feature>
<dbReference type="InterPro" id="IPR053844">
    <property type="entry name" value="AH_C"/>
</dbReference>
<dbReference type="PANTHER" id="PTHR11895">
    <property type="entry name" value="TRANSAMIDASE"/>
    <property type="match status" value="1"/>
</dbReference>
<protein>
    <submittedName>
        <fullName evidence="3">Allophanate hydrolase</fullName>
    </submittedName>
</protein>
<evidence type="ECO:0000259" key="2">
    <source>
        <dbReference type="Pfam" id="PF21986"/>
    </source>
</evidence>
<organism evidence="3 4">
    <name type="scientific">Rhodococcus maanshanensis</name>
    <dbReference type="NCBI Taxonomy" id="183556"/>
    <lineage>
        <taxon>Bacteria</taxon>
        <taxon>Bacillati</taxon>
        <taxon>Actinomycetota</taxon>
        <taxon>Actinomycetes</taxon>
        <taxon>Mycobacteriales</taxon>
        <taxon>Nocardiaceae</taxon>
        <taxon>Rhodococcus</taxon>
    </lineage>
</organism>
<gene>
    <name evidence="3" type="ORF">SAMN05444583_109123</name>
</gene>
<keyword evidence="3" id="KW-0378">Hydrolase</keyword>
<name>A0A1H7QDB2_9NOCA</name>
<dbReference type="NCBIfam" id="NF006043">
    <property type="entry name" value="PRK08186.1"/>
    <property type="match status" value="1"/>
</dbReference>
<evidence type="ECO:0000313" key="3">
    <source>
        <dbReference type="EMBL" id="SEL45728.1"/>
    </source>
</evidence>
<dbReference type="Gene3D" id="1.20.58.1700">
    <property type="match status" value="1"/>
</dbReference>
<dbReference type="SUPFAM" id="SSF75304">
    <property type="entry name" value="Amidase signature (AS) enzymes"/>
    <property type="match status" value="1"/>
</dbReference>
<evidence type="ECO:0000259" key="1">
    <source>
        <dbReference type="Pfam" id="PF01425"/>
    </source>
</evidence>
<dbReference type="Proteomes" id="UP000198677">
    <property type="component" value="Unassembled WGS sequence"/>
</dbReference>
<dbReference type="Pfam" id="PF01425">
    <property type="entry name" value="Amidase"/>
    <property type="match status" value="1"/>
</dbReference>
<dbReference type="Gene3D" id="3.10.490.10">
    <property type="entry name" value="Gamma-glutamyl cyclotransferase-like"/>
    <property type="match status" value="1"/>
</dbReference>
<proteinExistence type="predicted"/>
<reference evidence="4" key="1">
    <citation type="submission" date="2016-10" db="EMBL/GenBank/DDBJ databases">
        <authorList>
            <person name="Varghese N."/>
            <person name="Submissions S."/>
        </authorList>
    </citation>
    <scope>NUCLEOTIDE SEQUENCE [LARGE SCALE GENOMIC DNA]</scope>
    <source>
        <strain evidence="4">DSM 44675</strain>
    </source>
</reference>
<dbReference type="PANTHER" id="PTHR11895:SF169">
    <property type="entry name" value="GLUTAMYL-TRNA(GLN) AMIDOTRANSFERASE"/>
    <property type="match status" value="1"/>
</dbReference>
<accession>A0A1H7QDB2</accession>
<sequence length="558" mass="57487">MTAVERVRAAYRAIEAADRPEIWIHLRPESEALAEAEAVDRRADAPTLRGTVLAVKDNVDVAGMPTTAACPEFAFVPESDAESVAALRQAGAVVIGKTNLDQFATGLVGTRSPYGAVRDSRRPEYISGGSSSGSAVAVALGLVDLAVGTDTAGSGRVPAALQGIVGIKPTYGVVSAEGVVPACASYDCVTIFAPDLHSATRAMAVLAAGAPGRAWPADVRLAAPSRPRVAVPRELPGLDDDWSAAFGAAVDALAESGAEIVEIDLGPFLEAARLLYDGALVAERYAAVGEFVRSRPDAVDPTVRAIVAPAGEIEAHRLIADRNRLHRLRAEAMVRLAGIDALMIPTAPEHPTIAEVAADPIGVNSRMGTYTNFCNLFDLCAVAVPAGTAGPAHFGVTVLARAFEDAVAADIAGMVSGSVGEGWSAAAAPSVELAVFGAHLLGQPLEHQLTALGARWLGPVWTAPNYRLTALDTVPRKPGLIRVADGGVSIAGEKWRLSPAALGRFLAELPTPMQLGSVEFDDGSWGTGFGCDHAAAAGGRDISEYGGWKAALAAGALG</sequence>
<dbReference type="Pfam" id="PF21986">
    <property type="entry name" value="AH_C"/>
    <property type="match status" value="1"/>
</dbReference>
<keyword evidence="4" id="KW-1185">Reference proteome</keyword>
<evidence type="ECO:0000313" key="4">
    <source>
        <dbReference type="Proteomes" id="UP000198677"/>
    </source>
</evidence>
<dbReference type="InterPro" id="IPR000120">
    <property type="entry name" value="Amidase"/>
</dbReference>
<dbReference type="InterPro" id="IPR023631">
    <property type="entry name" value="Amidase_dom"/>
</dbReference>
<dbReference type="InterPro" id="IPR014085">
    <property type="entry name" value="Allophanate_hydrolase"/>
</dbReference>
<dbReference type="InterPro" id="IPR036928">
    <property type="entry name" value="AS_sf"/>
</dbReference>
<dbReference type="GO" id="GO:0016787">
    <property type="term" value="F:hydrolase activity"/>
    <property type="evidence" value="ECO:0007669"/>
    <property type="project" value="UniProtKB-KW"/>
</dbReference>
<dbReference type="AlphaFoldDB" id="A0A1H7QDB2"/>
<dbReference type="NCBIfam" id="TIGR02713">
    <property type="entry name" value="allophanate_hyd"/>
    <property type="match status" value="1"/>
</dbReference>